<feature type="region of interest" description="Disordered" evidence="1">
    <location>
        <begin position="461"/>
        <end position="498"/>
    </location>
</feature>
<evidence type="ECO:0008006" key="5">
    <source>
        <dbReference type="Google" id="ProtNLM"/>
    </source>
</evidence>
<dbReference type="SUPFAM" id="SSF51126">
    <property type="entry name" value="Pectin lyase-like"/>
    <property type="match status" value="1"/>
</dbReference>
<dbReference type="Gene3D" id="2.160.20.10">
    <property type="entry name" value="Single-stranded right-handed beta-helix, Pectin lyase-like"/>
    <property type="match status" value="1"/>
</dbReference>
<keyword evidence="2" id="KW-0732">Signal</keyword>
<feature type="signal peptide" evidence="2">
    <location>
        <begin position="1"/>
        <end position="22"/>
    </location>
</feature>
<feature type="region of interest" description="Disordered" evidence="1">
    <location>
        <begin position="385"/>
        <end position="412"/>
    </location>
</feature>
<comment type="caution">
    <text evidence="3">The sequence shown here is derived from an EMBL/GenBank/DDBJ whole genome shotgun (WGS) entry which is preliminary data.</text>
</comment>
<dbReference type="InterPro" id="IPR012334">
    <property type="entry name" value="Pectin_lyas_fold"/>
</dbReference>
<gene>
    <name evidence="3" type="ORF">ACFQ0E_05355</name>
</gene>
<evidence type="ECO:0000256" key="1">
    <source>
        <dbReference type="SAM" id="MobiDB-lite"/>
    </source>
</evidence>
<keyword evidence="4" id="KW-1185">Reference proteome</keyword>
<sequence>MSNPLAAVSFLALACIASQVSARTYTVGPAGREYTQLSAVFNGNDLAPGDIVEVDGNATYTSVIVGEDDGGASGNPVIIRWRRVAGASRPVIAGGTHSIKFQRSNHVVFEGFEVRGGTSTCVLSEAHDITVRDAVIHACPGHGILGADLNSGSFTLEYSEVYDAGSGSTRHPIYMQSDEMAYPGSVFRMRYNYVHSGNGGNLLKNRHERAEIHSNWFEGSVYQEIELIGPDCETQASGWTRATRREDAELLDNVIVHTSTSWPHAIRIGGDLNGASDGRVRMVGNTFLFDRPGAATAVYVQLGAGSVEMHNNAIFQTGGAAPAILRENTTASTPVCAPYVTTPWSGARSVSGTRNWVQSTATFVPPEWTSTVTGTDPLFRDVAQRNLRPSPNSPLRNAGANRPPSPQAFPMPWPLPAVRYDAPPRAKLAPGDRRARIPQGYFTMDIGALEEVDIDSLIGPFELPGSAPLLRPRPSATSPATLTRPVPQARPPRTAPSR</sequence>
<organism evidence="3 4">
    <name type="scientific">Lysobacter brunescens</name>
    <dbReference type="NCBI Taxonomy" id="262323"/>
    <lineage>
        <taxon>Bacteria</taxon>
        <taxon>Pseudomonadati</taxon>
        <taxon>Pseudomonadota</taxon>
        <taxon>Gammaproteobacteria</taxon>
        <taxon>Lysobacterales</taxon>
        <taxon>Lysobacteraceae</taxon>
        <taxon>Lysobacter</taxon>
    </lineage>
</organism>
<feature type="compositionally biased region" description="Pro residues" evidence="1">
    <location>
        <begin position="403"/>
        <end position="412"/>
    </location>
</feature>
<evidence type="ECO:0000313" key="3">
    <source>
        <dbReference type="EMBL" id="MFD0725024.1"/>
    </source>
</evidence>
<reference evidence="4" key="1">
    <citation type="journal article" date="2019" name="Int. J. Syst. Evol. Microbiol.">
        <title>The Global Catalogue of Microorganisms (GCM) 10K type strain sequencing project: providing services to taxonomists for standard genome sequencing and annotation.</title>
        <authorList>
            <consortium name="The Broad Institute Genomics Platform"/>
            <consortium name="The Broad Institute Genome Sequencing Center for Infectious Disease"/>
            <person name="Wu L."/>
            <person name="Ma J."/>
        </authorList>
    </citation>
    <scope>NUCLEOTIDE SEQUENCE [LARGE SCALE GENOMIC DNA]</scope>
    <source>
        <strain evidence="4">CCUG 55585</strain>
    </source>
</reference>
<feature type="chain" id="PRO_5045968334" description="Right handed beta helix domain-containing protein" evidence="2">
    <location>
        <begin position="23"/>
        <end position="498"/>
    </location>
</feature>
<dbReference type="InterPro" id="IPR011050">
    <property type="entry name" value="Pectin_lyase_fold/virulence"/>
</dbReference>
<proteinExistence type="predicted"/>
<protein>
    <recommendedName>
        <fullName evidence="5">Right handed beta helix domain-containing protein</fullName>
    </recommendedName>
</protein>
<dbReference type="EMBL" id="JBHTIF010000001">
    <property type="protein sequence ID" value="MFD0725024.1"/>
    <property type="molecule type" value="Genomic_DNA"/>
</dbReference>
<accession>A0ABW2Y927</accession>
<name>A0ABW2Y927_9GAMM</name>
<feature type="compositionally biased region" description="Pro residues" evidence="1">
    <location>
        <begin position="488"/>
        <end position="498"/>
    </location>
</feature>
<dbReference type="Proteomes" id="UP001597110">
    <property type="component" value="Unassembled WGS sequence"/>
</dbReference>
<evidence type="ECO:0000256" key="2">
    <source>
        <dbReference type="SAM" id="SignalP"/>
    </source>
</evidence>
<evidence type="ECO:0000313" key="4">
    <source>
        <dbReference type="Proteomes" id="UP001597110"/>
    </source>
</evidence>
<dbReference type="RefSeq" id="WP_386822649.1">
    <property type="nucleotide sequence ID" value="NZ_JBHTIF010000001.1"/>
</dbReference>